<dbReference type="SUPFAM" id="SSF57667">
    <property type="entry name" value="beta-beta-alpha zinc fingers"/>
    <property type="match status" value="1"/>
</dbReference>
<evidence type="ECO:0000256" key="21">
    <source>
        <dbReference type="PROSITE-ProRule" id="PRU00042"/>
    </source>
</evidence>
<evidence type="ECO:0000256" key="20">
    <source>
        <dbReference type="ARBA" id="ARBA00057846"/>
    </source>
</evidence>
<dbReference type="InterPro" id="IPR036477">
    <property type="entry name" value="Formyl_transf_N_sf"/>
</dbReference>
<dbReference type="OrthoDB" id="10032537at2759"/>
<keyword evidence="8" id="KW-0479">Metal-binding</keyword>
<feature type="region of interest" description="Disordered" evidence="22">
    <location>
        <begin position="749"/>
        <end position="771"/>
    </location>
</feature>
<keyword evidence="15" id="KW-0238">DNA-binding</keyword>
<sequence>MTLEMVSFRQRRRLERSSTVRMDIMCGESYNLARGMSELFMECEEEELEPWQKAIPEINLIDLDDDEDDDEPIFVGEICSSKPAANTRPGAVNQQSQRNVPVQKPSMLASSQKTPQAPPNPARVATGPTLMVRGAAPSGGNPILIPLNTTLGPPTAPQPIIINNQGYIVASPQNLNSNTSFIGSLGSQYPPGTTFTVVPAGQQIVSQVSAAPKPGVIHRPQVQLIQDNVVTLSNLCCPELDLVFPSTSKPDKQAVSPKVIETEKGKLIMLVSDFYYGKCEGDSSLISKFKSYTSFKCNSCLKMLKNNIRFMNHMKHHLELEKQNSESWESHTTCQHCYRQYSTPFQLQCHIESAHSPFESTTNCKICELAFETEQVLLEHMRDNHKPGEMPYACQVCNYRSSFFSDVDNHFRTVHENTKDLLCPFCLKVLRSGHMYMQHYMRHQKKGIQRCGKCRLNFLTYKEKVEHKTHFHRTYRKPRKLEGLPPGTKVTIRASVSGAPMCSDASSKSYIIPTSPETAKQPVRTPANTTKPNINGGRAKTTNQFSFNRTIHNNELKRLKLPVGGNKCVECLSEVMDPYVHYPLSLKCTICKFRSSCQKAFKQHMVRFHNSSSKVRFGKARKPPRGLRSLTLVCLKCDFLADASGADQMTEHLLNRPNHSCQVIMEPVANGGSEVNRSLEIHDDSKQLLPIKSDSEARDETEPIEISDVQAIPNKDNIMEDGSEVLGADKSEPDEGNDDTIGATLNDVSVEESPKSLSPHSPSEAPVSPISALPDCGITPSDFLCKTDGMESVNTDSQLEPLTPSKVLEDNATENSQVEMDVVVSIWTLQRITQNADMKLTNLELIPTSAFSSGGFHRTKSKDDTKAEIIDSLEVVTLSRDTPVRKYAELHRLPLHHWPDVDFSAQFDVGVVVSFGCLIKENIINKMPHGILNVHPSLLPRWRGPAPVFHTILHGDSVTGVTIMQIRPKRFDVGPILQQELYEIPKDCTADELGATLAVVGCRMLMDTLKHLPERIANRKEQPKEGASFAPKISSRMAWIIWEEHSCDYIDRLFRAIGSRIPLKTMWMGNPIKLLDFVGKCNVLFTAAPYLSAVPGSVNYQKESNILLVRCKVCTWSLEMLQHTCPLAQKEKRSILIKQPEDCHFGGLIQPHLHLTNSHSHTLLVTPPLLLQAGYGAGLAACPSSSAC</sequence>
<reference evidence="24 25" key="1">
    <citation type="submission" date="2018-10" db="EMBL/GenBank/DDBJ databases">
        <title>Genome assembly for a Yunnan-Guizhou Plateau 3E fish, Anabarilius grahami (Regan), and its evolutionary and genetic applications.</title>
        <authorList>
            <person name="Jiang W."/>
        </authorList>
    </citation>
    <scope>NUCLEOTIDE SEQUENCE [LARGE SCALE GENOMIC DNA]</scope>
    <source>
        <strain evidence="24">AG-KIZ</strain>
        <tissue evidence="24">Muscle</tissue>
    </source>
</reference>
<evidence type="ECO:0000256" key="11">
    <source>
        <dbReference type="ARBA" id="ARBA00022833"/>
    </source>
</evidence>
<dbReference type="PANTHER" id="PTHR11138:SF5">
    <property type="entry name" value="METHIONYL-TRNA FORMYLTRANSFERASE, MITOCHONDRIAL"/>
    <property type="match status" value="1"/>
</dbReference>
<comment type="subcellular location">
    <subcellularLocation>
        <location evidence="3">Mitochondrion</location>
    </subcellularLocation>
    <subcellularLocation>
        <location evidence="2">Nucleus</location>
    </subcellularLocation>
</comment>
<keyword evidence="12" id="KW-0648">Protein biosynthesis</keyword>
<dbReference type="SMART" id="SM00355">
    <property type="entry name" value="ZnF_C2H2"/>
    <property type="match status" value="8"/>
</dbReference>
<dbReference type="GO" id="GO:0003677">
    <property type="term" value="F:DNA binding"/>
    <property type="evidence" value="ECO:0007669"/>
    <property type="project" value="UniProtKB-KW"/>
</dbReference>
<evidence type="ECO:0000256" key="14">
    <source>
        <dbReference type="ARBA" id="ARBA00023015"/>
    </source>
</evidence>
<dbReference type="InterPro" id="IPR013087">
    <property type="entry name" value="Znf_C2H2_type"/>
</dbReference>
<keyword evidence="9" id="KW-0677">Repeat</keyword>
<dbReference type="EMBL" id="RJVU01047928">
    <property type="protein sequence ID" value="ROL43628.1"/>
    <property type="molecule type" value="Genomic_DNA"/>
</dbReference>
<keyword evidence="13" id="KW-0809">Transit peptide</keyword>
<evidence type="ECO:0000256" key="19">
    <source>
        <dbReference type="ARBA" id="ARBA00052555"/>
    </source>
</evidence>
<dbReference type="InterPro" id="IPR005794">
    <property type="entry name" value="Fmt"/>
</dbReference>
<keyword evidence="18" id="KW-0539">Nucleus</keyword>
<dbReference type="Gene3D" id="3.30.160.60">
    <property type="entry name" value="Classic Zinc Finger"/>
    <property type="match status" value="1"/>
</dbReference>
<comment type="caution">
    <text evidence="24">The sequence shown here is derived from an EMBL/GenBank/DDBJ whole genome shotgun (WGS) entry which is preliminary data.</text>
</comment>
<dbReference type="GO" id="GO:0008270">
    <property type="term" value="F:zinc ion binding"/>
    <property type="evidence" value="ECO:0007669"/>
    <property type="project" value="UniProtKB-KW"/>
</dbReference>
<evidence type="ECO:0000256" key="13">
    <source>
        <dbReference type="ARBA" id="ARBA00022946"/>
    </source>
</evidence>
<dbReference type="Pfam" id="PF00551">
    <property type="entry name" value="Formyl_trans_N"/>
    <property type="match status" value="1"/>
</dbReference>
<keyword evidence="11" id="KW-0862">Zinc</keyword>
<evidence type="ECO:0000256" key="7">
    <source>
        <dbReference type="ARBA" id="ARBA00022679"/>
    </source>
</evidence>
<evidence type="ECO:0000313" key="24">
    <source>
        <dbReference type="EMBL" id="ROL43628.1"/>
    </source>
</evidence>
<evidence type="ECO:0000256" key="12">
    <source>
        <dbReference type="ARBA" id="ARBA00022917"/>
    </source>
</evidence>
<dbReference type="GO" id="GO:0005634">
    <property type="term" value="C:nucleus"/>
    <property type="evidence" value="ECO:0007669"/>
    <property type="project" value="UniProtKB-SubCell"/>
</dbReference>
<protein>
    <recommendedName>
        <fullName evidence="6">Methionyl-tRNA formyltransferase, mitochondrial</fullName>
        <ecNumber evidence="5">2.1.2.9</ecNumber>
    </recommendedName>
</protein>
<dbReference type="PROSITE" id="PS50157">
    <property type="entry name" value="ZINC_FINGER_C2H2_2"/>
    <property type="match status" value="2"/>
</dbReference>
<dbReference type="CDD" id="cd08646">
    <property type="entry name" value="FMT_core_Met-tRNA-FMT_N"/>
    <property type="match status" value="1"/>
</dbReference>
<organism evidence="24 25">
    <name type="scientific">Anabarilius grahami</name>
    <name type="common">Kanglang fish</name>
    <name type="synonym">Barilius grahami</name>
    <dbReference type="NCBI Taxonomy" id="495550"/>
    <lineage>
        <taxon>Eukaryota</taxon>
        <taxon>Metazoa</taxon>
        <taxon>Chordata</taxon>
        <taxon>Craniata</taxon>
        <taxon>Vertebrata</taxon>
        <taxon>Euteleostomi</taxon>
        <taxon>Actinopterygii</taxon>
        <taxon>Neopterygii</taxon>
        <taxon>Teleostei</taxon>
        <taxon>Ostariophysi</taxon>
        <taxon>Cypriniformes</taxon>
        <taxon>Xenocyprididae</taxon>
        <taxon>Xenocypridinae</taxon>
        <taxon>Xenocypridinae incertae sedis</taxon>
        <taxon>Anabarilius</taxon>
    </lineage>
</organism>
<feature type="region of interest" description="Disordered" evidence="22">
    <location>
        <begin position="679"/>
        <end position="717"/>
    </location>
</feature>
<evidence type="ECO:0000256" key="6">
    <source>
        <dbReference type="ARBA" id="ARBA00014185"/>
    </source>
</evidence>
<comment type="function">
    <text evidence="20">Methionyl-tRNA formyltransferase that formylates methionyl-tRNA in mitochondria and is crucial for translation initiation.</text>
</comment>
<evidence type="ECO:0000256" key="1">
    <source>
        <dbReference type="ARBA" id="ARBA00003729"/>
    </source>
</evidence>
<dbReference type="PANTHER" id="PTHR11138">
    <property type="entry name" value="METHIONYL-TRNA FORMYLTRANSFERASE"/>
    <property type="match status" value="1"/>
</dbReference>
<dbReference type="InterPro" id="IPR041711">
    <property type="entry name" value="Met-tRNA-FMT_N"/>
</dbReference>
<keyword evidence="14" id="KW-0805">Transcription regulation</keyword>
<evidence type="ECO:0000256" key="22">
    <source>
        <dbReference type="SAM" id="MobiDB-lite"/>
    </source>
</evidence>
<gene>
    <name evidence="24" type="ORF">DPX16_13559</name>
</gene>
<evidence type="ECO:0000256" key="9">
    <source>
        <dbReference type="ARBA" id="ARBA00022737"/>
    </source>
</evidence>
<dbReference type="GO" id="GO:0004479">
    <property type="term" value="F:methionyl-tRNA formyltransferase activity"/>
    <property type="evidence" value="ECO:0007669"/>
    <property type="project" value="UniProtKB-EC"/>
</dbReference>
<dbReference type="NCBIfam" id="TIGR00460">
    <property type="entry name" value="fmt"/>
    <property type="match status" value="1"/>
</dbReference>
<evidence type="ECO:0000256" key="16">
    <source>
        <dbReference type="ARBA" id="ARBA00023128"/>
    </source>
</evidence>
<evidence type="ECO:0000256" key="10">
    <source>
        <dbReference type="ARBA" id="ARBA00022771"/>
    </source>
</evidence>
<feature type="region of interest" description="Disordered" evidence="22">
    <location>
        <begin position="516"/>
        <end position="540"/>
    </location>
</feature>
<evidence type="ECO:0000259" key="23">
    <source>
        <dbReference type="PROSITE" id="PS50157"/>
    </source>
</evidence>
<feature type="region of interest" description="Disordered" evidence="22">
    <location>
        <begin position="80"/>
        <end position="127"/>
    </location>
</feature>
<dbReference type="EC" id="2.1.2.9" evidence="5"/>
<evidence type="ECO:0000313" key="25">
    <source>
        <dbReference type="Proteomes" id="UP000281406"/>
    </source>
</evidence>
<keyword evidence="7" id="KW-0808">Transferase</keyword>
<dbReference type="InterPro" id="IPR057618">
    <property type="entry name" value="Znf_POGZ/Z280C-D-like"/>
</dbReference>
<keyword evidence="10 21" id="KW-0863">Zinc-finger</keyword>
<keyword evidence="16" id="KW-0496">Mitochondrion</keyword>
<dbReference type="Pfam" id="PF25414">
    <property type="entry name" value="zf-C2H2_Z280C_D"/>
    <property type="match status" value="1"/>
</dbReference>
<accession>A0A3N0YCY2</accession>
<name>A0A3N0YCY2_ANAGA</name>
<evidence type="ECO:0000256" key="2">
    <source>
        <dbReference type="ARBA" id="ARBA00004123"/>
    </source>
</evidence>
<evidence type="ECO:0000256" key="3">
    <source>
        <dbReference type="ARBA" id="ARBA00004173"/>
    </source>
</evidence>
<keyword evidence="17" id="KW-0804">Transcription</keyword>
<dbReference type="GO" id="GO:0005739">
    <property type="term" value="C:mitochondrion"/>
    <property type="evidence" value="ECO:0007669"/>
    <property type="project" value="UniProtKB-SubCell"/>
</dbReference>
<dbReference type="Proteomes" id="UP000281406">
    <property type="component" value="Unassembled WGS sequence"/>
</dbReference>
<feature type="domain" description="C2H2-type" evidence="23">
    <location>
        <begin position="392"/>
        <end position="420"/>
    </location>
</feature>
<evidence type="ECO:0000256" key="18">
    <source>
        <dbReference type="ARBA" id="ARBA00023242"/>
    </source>
</evidence>
<proteinExistence type="inferred from homology"/>
<dbReference type="FunFam" id="3.40.50.12230:FF:000003">
    <property type="entry name" value="methionyl-tRNA formyltransferase, mitochondrial"/>
    <property type="match status" value="1"/>
</dbReference>
<evidence type="ECO:0000256" key="5">
    <source>
        <dbReference type="ARBA" id="ARBA00012261"/>
    </source>
</evidence>
<comment type="similarity">
    <text evidence="4">Belongs to the Fmt family.</text>
</comment>
<evidence type="ECO:0000256" key="4">
    <source>
        <dbReference type="ARBA" id="ARBA00010699"/>
    </source>
</evidence>
<dbReference type="PROSITE" id="PS00028">
    <property type="entry name" value="ZINC_FINGER_C2H2_1"/>
    <property type="match status" value="3"/>
</dbReference>
<dbReference type="Gene3D" id="3.40.50.12230">
    <property type="match status" value="1"/>
</dbReference>
<evidence type="ECO:0000256" key="15">
    <source>
        <dbReference type="ARBA" id="ARBA00023125"/>
    </source>
</evidence>
<dbReference type="InterPro" id="IPR002376">
    <property type="entry name" value="Formyl_transf_N"/>
</dbReference>
<evidence type="ECO:0000256" key="8">
    <source>
        <dbReference type="ARBA" id="ARBA00022723"/>
    </source>
</evidence>
<dbReference type="FunFam" id="3.30.160.60:FF:000298">
    <property type="entry name" value="zinc finger protein 280D isoform X1"/>
    <property type="match status" value="1"/>
</dbReference>
<dbReference type="AlphaFoldDB" id="A0A3N0YCY2"/>
<dbReference type="InterPro" id="IPR059074">
    <property type="entry name" value="zf-C2H2_Z280C_D"/>
</dbReference>
<evidence type="ECO:0000256" key="17">
    <source>
        <dbReference type="ARBA" id="ARBA00023163"/>
    </source>
</evidence>
<dbReference type="SUPFAM" id="SSF53328">
    <property type="entry name" value="Formyltransferase"/>
    <property type="match status" value="1"/>
</dbReference>
<feature type="domain" description="C2H2-type" evidence="23">
    <location>
        <begin position="362"/>
        <end position="391"/>
    </location>
</feature>
<keyword evidence="25" id="KW-1185">Reference proteome</keyword>
<comment type="catalytic activity">
    <reaction evidence="19">
        <text>L-methionyl-tRNA(fMet) + (6R)-10-formyltetrahydrofolate = N-formyl-L-methionyl-tRNA(fMet) + (6S)-5,6,7,8-tetrahydrofolate + H(+)</text>
        <dbReference type="Rhea" id="RHEA:24380"/>
        <dbReference type="Rhea" id="RHEA-COMP:9952"/>
        <dbReference type="Rhea" id="RHEA-COMP:9953"/>
        <dbReference type="ChEBI" id="CHEBI:15378"/>
        <dbReference type="ChEBI" id="CHEBI:57453"/>
        <dbReference type="ChEBI" id="CHEBI:78530"/>
        <dbReference type="ChEBI" id="CHEBI:78844"/>
        <dbReference type="ChEBI" id="CHEBI:195366"/>
        <dbReference type="EC" id="2.1.2.9"/>
    </reaction>
    <physiologicalReaction direction="left-to-right" evidence="19">
        <dbReference type="Rhea" id="RHEA:24381"/>
    </physiologicalReaction>
</comment>
<comment type="function">
    <text evidence="1">May function as a transcription factor.</text>
</comment>
<dbReference type="Pfam" id="PF25429">
    <property type="entry name" value="zf-POGZ"/>
    <property type="match status" value="1"/>
</dbReference>
<dbReference type="InterPro" id="IPR036236">
    <property type="entry name" value="Znf_C2H2_sf"/>
</dbReference>